<dbReference type="AlphaFoldDB" id="A0A9D4CLT6"/>
<reference evidence="1" key="2">
    <citation type="submission" date="2020-11" db="EMBL/GenBank/DDBJ databases">
        <authorList>
            <person name="McCartney M.A."/>
            <person name="Auch B."/>
            <person name="Kono T."/>
            <person name="Mallez S."/>
            <person name="Becker A."/>
            <person name="Gohl D.M."/>
            <person name="Silverstein K.A.T."/>
            <person name="Koren S."/>
            <person name="Bechman K.B."/>
            <person name="Herman A."/>
            <person name="Abrahante J.E."/>
            <person name="Garbe J."/>
        </authorList>
    </citation>
    <scope>NUCLEOTIDE SEQUENCE</scope>
    <source>
        <strain evidence="1">Duluth1</strain>
        <tissue evidence="1">Whole animal</tissue>
    </source>
</reference>
<comment type="caution">
    <text evidence="1">The sequence shown here is derived from an EMBL/GenBank/DDBJ whole genome shotgun (WGS) entry which is preliminary data.</text>
</comment>
<dbReference type="EMBL" id="JAIWYP010000012">
    <property type="protein sequence ID" value="KAH3726486.1"/>
    <property type="molecule type" value="Genomic_DNA"/>
</dbReference>
<accession>A0A9D4CLT6</accession>
<name>A0A9D4CLT6_DREPO</name>
<reference evidence="1" key="1">
    <citation type="journal article" date="2019" name="bioRxiv">
        <title>The Genome of the Zebra Mussel, Dreissena polymorpha: A Resource for Invasive Species Research.</title>
        <authorList>
            <person name="McCartney M.A."/>
            <person name="Auch B."/>
            <person name="Kono T."/>
            <person name="Mallez S."/>
            <person name="Zhang Y."/>
            <person name="Obille A."/>
            <person name="Becker A."/>
            <person name="Abrahante J.E."/>
            <person name="Garbe J."/>
            <person name="Badalamenti J.P."/>
            <person name="Herman A."/>
            <person name="Mangelson H."/>
            <person name="Liachko I."/>
            <person name="Sullivan S."/>
            <person name="Sone E.D."/>
            <person name="Koren S."/>
            <person name="Silverstein K.A.T."/>
            <person name="Beckman K.B."/>
            <person name="Gohl D.M."/>
        </authorList>
    </citation>
    <scope>NUCLEOTIDE SEQUENCE</scope>
    <source>
        <strain evidence="1">Duluth1</strain>
        <tissue evidence="1">Whole animal</tissue>
    </source>
</reference>
<sequence length="72" mass="8723">MFLSRLYLQLDFIECDIWKHISTKHNVDKYNTRLEYSNNLLPSLCHLAFGIHRWVNHNERAVWTIVSHRISQ</sequence>
<organism evidence="1 2">
    <name type="scientific">Dreissena polymorpha</name>
    <name type="common">Zebra mussel</name>
    <name type="synonym">Mytilus polymorpha</name>
    <dbReference type="NCBI Taxonomy" id="45954"/>
    <lineage>
        <taxon>Eukaryota</taxon>
        <taxon>Metazoa</taxon>
        <taxon>Spiralia</taxon>
        <taxon>Lophotrochozoa</taxon>
        <taxon>Mollusca</taxon>
        <taxon>Bivalvia</taxon>
        <taxon>Autobranchia</taxon>
        <taxon>Heteroconchia</taxon>
        <taxon>Euheterodonta</taxon>
        <taxon>Imparidentia</taxon>
        <taxon>Neoheterodontei</taxon>
        <taxon>Myida</taxon>
        <taxon>Dreissenoidea</taxon>
        <taxon>Dreissenidae</taxon>
        <taxon>Dreissena</taxon>
    </lineage>
</organism>
<proteinExistence type="predicted"/>
<keyword evidence="2" id="KW-1185">Reference proteome</keyword>
<gene>
    <name evidence="1" type="ORF">DPMN_052353</name>
</gene>
<evidence type="ECO:0000313" key="2">
    <source>
        <dbReference type="Proteomes" id="UP000828390"/>
    </source>
</evidence>
<evidence type="ECO:0000313" key="1">
    <source>
        <dbReference type="EMBL" id="KAH3726486.1"/>
    </source>
</evidence>
<protein>
    <submittedName>
        <fullName evidence="1">Uncharacterized protein</fullName>
    </submittedName>
</protein>
<dbReference type="Proteomes" id="UP000828390">
    <property type="component" value="Unassembled WGS sequence"/>
</dbReference>